<keyword evidence="2" id="KW-1185">Reference proteome</keyword>
<proteinExistence type="predicted"/>
<dbReference type="EMBL" id="CP095850">
    <property type="protein sequence ID" value="UPL51354.1"/>
    <property type="molecule type" value="Genomic_DNA"/>
</dbReference>
<keyword evidence="1" id="KW-0614">Plasmid</keyword>
<dbReference type="Proteomes" id="UP000829647">
    <property type="component" value="Plasmid unnamed2"/>
</dbReference>
<evidence type="ECO:0008006" key="3">
    <source>
        <dbReference type="Google" id="ProtNLM"/>
    </source>
</evidence>
<accession>A0ABY4JEU4</accession>
<dbReference type="RefSeq" id="WP_247977187.1">
    <property type="nucleotide sequence ID" value="NZ_CP095850.1"/>
</dbReference>
<gene>
    <name evidence="1" type="ORF">MWH26_20020</name>
</gene>
<name>A0ABY4JEU4_9BACT</name>
<protein>
    <recommendedName>
        <fullName evidence="3">RNA polymerase alpha subunit C-terminal domain-containing protein</fullName>
    </recommendedName>
</protein>
<geneLocation type="plasmid" evidence="1 2">
    <name>unnamed2</name>
</geneLocation>
<evidence type="ECO:0000313" key="2">
    <source>
        <dbReference type="Proteomes" id="UP000829647"/>
    </source>
</evidence>
<sequence>MRRFQLVIDLEVTDDTLTENSIVSRWKKSEEVLPGVTILAAVAVPYFESAPSGDGLAKSLADVPGFPRRLLSCCRTAGIHTIGELADTLTELDKFRGVGQGMIKQAIGVCIAAGATINPDELELSHRTYALQLLAQKA</sequence>
<evidence type="ECO:0000313" key="1">
    <source>
        <dbReference type="EMBL" id="UPL51354.1"/>
    </source>
</evidence>
<reference evidence="1 2" key="1">
    <citation type="submission" date="2022-04" db="EMBL/GenBank/DDBJ databases">
        <title>Hymenobacter sp. isolated from the air.</title>
        <authorList>
            <person name="Won M."/>
            <person name="Lee C.-M."/>
            <person name="Woen H.-Y."/>
            <person name="Kwon S.-W."/>
        </authorList>
    </citation>
    <scope>NUCLEOTIDE SEQUENCE [LARGE SCALE GENOMIC DNA]</scope>
    <source>
        <strain evidence="2">5516 S-25</strain>
        <plasmid evidence="1 2">unnamed2</plasmid>
    </source>
</reference>
<organism evidence="1 2">
    <name type="scientific">Hymenobacter sublimis</name>
    <dbReference type="NCBI Taxonomy" id="2933777"/>
    <lineage>
        <taxon>Bacteria</taxon>
        <taxon>Pseudomonadati</taxon>
        <taxon>Bacteroidota</taxon>
        <taxon>Cytophagia</taxon>
        <taxon>Cytophagales</taxon>
        <taxon>Hymenobacteraceae</taxon>
        <taxon>Hymenobacter</taxon>
    </lineage>
</organism>